<evidence type="ECO:0000256" key="2">
    <source>
        <dbReference type="ARBA" id="ARBA00001933"/>
    </source>
</evidence>
<evidence type="ECO:0000256" key="11">
    <source>
        <dbReference type="RuleBase" id="RU000587"/>
    </source>
</evidence>
<dbReference type="InterPro" id="IPR011833">
    <property type="entry name" value="Glycg_phsphrylas"/>
</dbReference>
<dbReference type="GO" id="GO:0030170">
    <property type="term" value="F:pyridoxal phosphate binding"/>
    <property type="evidence" value="ECO:0007669"/>
    <property type="project" value="InterPro"/>
</dbReference>
<comment type="caution">
    <text evidence="12">The sequence shown here is derived from an EMBL/GenBank/DDBJ whole genome shotgun (WGS) entry which is preliminary data.</text>
</comment>
<keyword evidence="8 11" id="KW-0119">Carbohydrate metabolism</keyword>
<evidence type="ECO:0000256" key="4">
    <source>
        <dbReference type="ARBA" id="ARBA00022533"/>
    </source>
</evidence>
<dbReference type="InterPro" id="IPR000811">
    <property type="entry name" value="Glyco_trans_35"/>
</dbReference>
<keyword evidence="6 11" id="KW-0808">Transferase</keyword>
<keyword evidence="4" id="KW-0021">Allosteric enzyme</keyword>
<evidence type="ECO:0000313" key="13">
    <source>
        <dbReference type="Proteomes" id="UP000770889"/>
    </source>
</evidence>
<dbReference type="NCBIfam" id="TIGR02093">
    <property type="entry name" value="P_ylase"/>
    <property type="match status" value="1"/>
</dbReference>
<reference evidence="12 13" key="1">
    <citation type="submission" date="2021-05" db="EMBL/GenBank/DDBJ databases">
        <title>Genetic and Functional Diversity in Clade A Lucinid endosymbionts from the Bahamas.</title>
        <authorList>
            <person name="Giani N.M."/>
            <person name="Engel A.S."/>
            <person name="Campbell B.J."/>
        </authorList>
    </citation>
    <scope>NUCLEOTIDE SEQUENCE [LARGE SCALE GENOMIC DNA]</scope>
    <source>
        <strain evidence="12">LUC16012Gg_MoonRockCtena</strain>
    </source>
</reference>
<evidence type="ECO:0000256" key="3">
    <source>
        <dbReference type="ARBA" id="ARBA00006047"/>
    </source>
</evidence>
<organism evidence="12 13">
    <name type="scientific">Candidatus Thiodiazotropha taylori</name>
    <dbReference type="NCBI Taxonomy" id="2792791"/>
    <lineage>
        <taxon>Bacteria</taxon>
        <taxon>Pseudomonadati</taxon>
        <taxon>Pseudomonadota</taxon>
        <taxon>Gammaproteobacteria</taxon>
        <taxon>Chromatiales</taxon>
        <taxon>Sedimenticolaceae</taxon>
        <taxon>Candidatus Thiodiazotropha</taxon>
    </lineage>
</organism>
<keyword evidence="5 11" id="KW-0328">Glycosyltransferase</keyword>
<dbReference type="Pfam" id="PF00343">
    <property type="entry name" value="Phosphorylase"/>
    <property type="match status" value="1"/>
</dbReference>
<dbReference type="FunFam" id="3.40.50.2000:FF:000149">
    <property type="entry name" value="Glycogen phosphorylase, muscle form"/>
    <property type="match status" value="1"/>
</dbReference>
<dbReference type="Gene3D" id="3.40.50.2000">
    <property type="entry name" value="Glycogen Phosphorylase B"/>
    <property type="match status" value="2"/>
</dbReference>
<dbReference type="AlphaFoldDB" id="A0A944MBS3"/>
<dbReference type="PANTHER" id="PTHR11468:SF3">
    <property type="entry name" value="GLYCOGEN PHOSPHORYLASE, LIVER FORM"/>
    <property type="match status" value="1"/>
</dbReference>
<proteinExistence type="inferred from homology"/>
<evidence type="ECO:0000313" key="12">
    <source>
        <dbReference type="EMBL" id="MBT2990959.1"/>
    </source>
</evidence>
<gene>
    <name evidence="12" type="ORF">KME65_18535</name>
</gene>
<comment type="similarity">
    <text evidence="3 11">Belongs to the glycogen phosphorylase family.</text>
</comment>
<dbReference type="GO" id="GO:0008184">
    <property type="term" value="F:glycogen phosphorylase activity"/>
    <property type="evidence" value="ECO:0007669"/>
    <property type="project" value="InterPro"/>
</dbReference>
<evidence type="ECO:0000256" key="8">
    <source>
        <dbReference type="ARBA" id="ARBA00023277"/>
    </source>
</evidence>
<dbReference type="SUPFAM" id="SSF53756">
    <property type="entry name" value="UDP-Glycosyltransferase/glycogen phosphorylase"/>
    <property type="match status" value="1"/>
</dbReference>
<comment type="function">
    <text evidence="11">Allosteric enzyme that catalyzes the rate-limiting step in glycogen catabolism, the phosphorolytic cleavage of glycogen to produce glucose-1-phosphate, and plays a central role in maintaining cellular and organismal glucose homeostasis.</text>
</comment>
<accession>A0A944MBS3</accession>
<keyword evidence="7 10" id="KW-0663">Pyridoxal phosphate</keyword>
<sequence>MKKKKYADYRTAADIESIQHSFLDNLYFVQARFPQVASQNDAYLALAWSVRDRLLNNWIDTASTYYRQASRSVCYLSAEYLPGPHLRNAMLALDIEPQVRQAMAGLGFDLDEIAAQEPEPGLGNGGLGRLAACYLDSLATLQIPAIGYGIRYEFGIFEQAIRDDRQVELADKWLRGGNPWEVPRPEISFEVGFGGTTEHYTNADGRYTVRWHPQRLVRGVAYDTPIPGYRVPTVNLLRLWNAQACEAFNLEAFNVGDYERAVDEKIASETISKVLYPNDEPMQGKRLRLEQEYFFCSCTIQDILRLLLQQNSSLALLPEKFAIQLNDTHPAIAVVELMRLLIDVHAMAWDEAWGLVRGSVSYTNHTLLPEALETWPVELFGELLPRHLEIVYEINHRFLQRVRALSYEDELLARISLIDERFGRSVRMAHLASVASHRINGVAKLHSRLLQQRVLQEFHTLDPERFTNVTNGVTPRRFLILANPALTELINDTIGDAWTRDLLRLRELEAWAEKADFRAAWGEVKRKNKRLLAEKIRDSSGIEVEAESLFDCQVKRFHEYKRQHLNILHVIGRYLALKRGLDEDAPARTWLFAGKAAPGYHFAKLIIELIHAVARTVNADRDVNDKMRIAFLPNFNVSNAERIYPAADLSEQISTAGMEASGTGNMKFALNGALTIGTLDGANIEIRHRVGKENFFLFGLTESEVATRRASNYFPRDRYLTDPQLRQIIDAIRDGRFSPRDERKFHPLLDMLLNHDHFYVLEDFSAYRACQQKVDQTWRERDKWIRASILNSARCGWFSSDRAIKEYCERIWHIAPVPIKQDSASR</sequence>
<dbReference type="GO" id="GO:0005980">
    <property type="term" value="P:glycogen catabolic process"/>
    <property type="evidence" value="ECO:0007669"/>
    <property type="project" value="TreeGrafter"/>
</dbReference>
<dbReference type="GO" id="GO:0005737">
    <property type="term" value="C:cytoplasm"/>
    <property type="evidence" value="ECO:0007669"/>
    <property type="project" value="TreeGrafter"/>
</dbReference>
<dbReference type="EC" id="2.4.1.1" evidence="11"/>
<evidence type="ECO:0000256" key="10">
    <source>
        <dbReference type="PIRSR" id="PIRSR000460-1"/>
    </source>
</evidence>
<dbReference type="FunFam" id="3.40.50.2000:FF:000003">
    <property type="entry name" value="Alpha-1,4 glucan phosphorylase"/>
    <property type="match status" value="1"/>
</dbReference>
<dbReference type="Proteomes" id="UP000770889">
    <property type="component" value="Unassembled WGS sequence"/>
</dbReference>
<dbReference type="InterPro" id="IPR035090">
    <property type="entry name" value="Pyridoxal_P_attach_site"/>
</dbReference>
<dbReference type="CDD" id="cd04300">
    <property type="entry name" value="GT35_Glycogen_Phosphorylase"/>
    <property type="match status" value="1"/>
</dbReference>
<evidence type="ECO:0000256" key="9">
    <source>
        <dbReference type="ARBA" id="ARBA00025174"/>
    </source>
</evidence>
<evidence type="ECO:0000256" key="6">
    <source>
        <dbReference type="ARBA" id="ARBA00022679"/>
    </source>
</evidence>
<dbReference type="PIRSF" id="PIRSF000460">
    <property type="entry name" value="Pprylas_GlgP"/>
    <property type="match status" value="1"/>
</dbReference>
<dbReference type="PANTHER" id="PTHR11468">
    <property type="entry name" value="GLYCOGEN PHOSPHORYLASE"/>
    <property type="match status" value="1"/>
</dbReference>
<dbReference type="PROSITE" id="PS00102">
    <property type="entry name" value="PHOSPHORYLASE"/>
    <property type="match status" value="1"/>
</dbReference>
<feature type="modified residue" description="N6-(pyridoxal phosphate)lysine" evidence="10">
    <location>
        <position position="667"/>
    </location>
</feature>
<name>A0A944MBS3_9GAMM</name>
<dbReference type="EMBL" id="JAHHGM010000024">
    <property type="protein sequence ID" value="MBT2990959.1"/>
    <property type="molecule type" value="Genomic_DNA"/>
</dbReference>
<protein>
    <recommendedName>
        <fullName evidence="11">Alpha-1,4 glucan phosphorylase</fullName>
        <ecNumber evidence="11">2.4.1.1</ecNumber>
    </recommendedName>
</protein>
<evidence type="ECO:0000256" key="1">
    <source>
        <dbReference type="ARBA" id="ARBA00001275"/>
    </source>
</evidence>
<evidence type="ECO:0000256" key="5">
    <source>
        <dbReference type="ARBA" id="ARBA00022676"/>
    </source>
</evidence>
<evidence type="ECO:0000256" key="7">
    <source>
        <dbReference type="ARBA" id="ARBA00022898"/>
    </source>
</evidence>
<comment type="function">
    <text evidence="9">Phosphorylase is an important allosteric enzyme in carbohydrate metabolism. Enzymes from different sources differ in their regulatory mechanisms and in their natural substrates. However, all known phosphorylases share catalytic and structural properties.</text>
</comment>
<comment type="catalytic activity">
    <reaction evidence="1 11">
        <text>[(1-&gt;4)-alpha-D-glucosyl](n) + phosphate = [(1-&gt;4)-alpha-D-glucosyl](n-1) + alpha-D-glucose 1-phosphate</text>
        <dbReference type="Rhea" id="RHEA:41732"/>
        <dbReference type="Rhea" id="RHEA-COMP:9584"/>
        <dbReference type="Rhea" id="RHEA-COMP:9586"/>
        <dbReference type="ChEBI" id="CHEBI:15444"/>
        <dbReference type="ChEBI" id="CHEBI:43474"/>
        <dbReference type="ChEBI" id="CHEBI:58601"/>
        <dbReference type="EC" id="2.4.1.1"/>
    </reaction>
</comment>
<comment type="cofactor">
    <cofactor evidence="2 11">
        <name>pyridoxal 5'-phosphate</name>
        <dbReference type="ChEBI" id="CHEBI:597326"/>
    </cofactor>
</comment>